<evidence type="ECO:0000256" key="2">
    <source>
        <dbReference type="ARBA" id="ARBA00022448"/>
    </source>
</evidence>
<comment type="subcellular location">
    <subcellularLocation>
        <location evidence="9">Endoplasmic reticulum membrane</location>
        <topology evidence="9">Multi-pass membrane protein</topology>
    </subcellularLocation>
    <subcellularLocation>
        <location evidence="9">Golgi apparatus membrane</location>
        <topology evidence="9">Multi-pass membrane protein</topology>
    </subcellularLocation>
</comment>
<dbReference type="GO" id="GO:0030134">
    <property type="term" value="C:COPII-coated ER to Golgi transport vesicle"/>
    <property type="evidence" value="ECO:0007669"/>
    <property type="project" value="TreeGrafter"/>
</dbReference>
<evidence type="ECO:0000256" key="8">
    <source>
        <dbReference type="ARBA" id="ARBA00023136"/>
    </source>
</evidence>
<dbReference type="Proteomes" id="UP000091820">
    <property type="component" value="Unassembled WGS sequence"/>
</dbReference>
<keyword evidence="2 9" id="KW-0813">Transport</keyword>
<reference evidence="11" key="1">
    <citation type="submission" date="2014-03" db="EMBL/GenBank/DDBJ databases">
        <authorList>
            <person name="Aksoy S."/>
            <person name="Warren W."/>
            <person name="Wilson R.K."/>
        </authorList>
    </citation>
    <scope>NUCLEOTIDE SEQUENCE [LARGE SCALE GENOMIC DNA]</scope>
    <source>
        <strain evidence="11">IAEA</strain>
    </source>
</reference>
<feature type="transmembrane region" description="Helical" evidence="9">
    <location>
        <begin position="364"/>
        <end position="381"/>
    </location>
</feature>
<evidence type="ECO:0000256" key="9">
    <source>
        <dbReference type="RuleBase" id="RU368073"/>
    </source>
</evidence>
<feature type="transmembrane region" description="Helical" evidence="9">
    <location>
        <begin position="281"/>
        <end position="299"/>
    </location>
</feature>
<evidence type="ECO:0000256" key="4">
    <source>
        <dbReference type="ARBA" id="ARBA00022824"/>
    </source>
</evidence>
<protein>
    <recommendedName>
        <fullName evidence="9">Protein YIF1</fullName>
    </recommendedName>
</protein>
<organism evidence="10 11">
    <name type="scientific">Glossina brevipalpis</name>
    <dbReference type="NCBI Taxonomy" id="37001"/>
    <lineage>
        <taxon>Eukaryota</taxon>
        <taxon>Metazoa</taxon>
        <taxon>Ecdysozoa</taxon>
        <taxon>Arthropoda</taxon>
        <taxon>Hexapoda</taxon>
        <taxon>Insecta</taxon>
        <taxon>Pterygota</taxon>
        <taxon>Neoptera</taxon>
        <taxon>Endopterygota</taxon>
        <taxon>Diptera</taxon>
        <taxon>Brachycera</taxon>
        <taxon>Muscomorpha</taxon>
        <taxon>Hippoboscoidea</taxon>
        <taxon>Glossinidae</taxon>
        <taxon>Glossina</taxon>
    </lineage>
</organism>
<evidence type="ECO:0000256" key="5">
    <source>
        <dbReference type="ARBA" id="ARBA00022927"/>
    </source>
</evidence>
<dbReference type="GO" id="GO:0006888">
    <property type="term" value="P:endoplasmic reticulum to Golgi vesicle-mediated transport"/>
    <property type="evidence" value="ECO:0007669"/>
    <property type="project" value="UniProtKB-UniRule"/>
</dbReference>
<keyword evidence="3 9" id="KW-0812">Transmembrane</keyword>
<dbReference type="AlphaFoldDB" id="A0A1A9WSG8"/>
<dbReference type="GO" id="GO:0000139">
    <property type="term" value="C:Golgi membrane"/>
    <property type="evidence" value="ECO:0007669"/>
    <property type="project" value="UniProtKB-SubCell"/>
</dbReference>
<dbReference type="GO" id="GO:0015031">
    <property type="term" value="P:protein transport"/>
    <property type="evidence" value="ECO:0007669"/>
    <property type="project" value="UniProtKB-KW"/>
</dbReference>
<proteinExistence type="inferred from homology"/>
<dbReference type="Pfam" id="PF03878">
    <property type="entry name" value="YIF1"/>
    <property type="match status" value="1"/>
</dbReference>
<evidence type="ECO:0000313" key="10">
    <source>
        <dbReference type="EnsemblMetazoa" id="GBRI030394-PA"/>
    </source>
</evidence>
<accession>A0A1A9WSG8</accession>
<dbReference type="GO" id="GO:0005793">
    <property type="term" value="C:endoplasmic reticulum-Golgi intermediate compartment"/>
    <property type="evidence" value="ECO:0007669"/>
    <property type="project" value="UniProtKB-UniRule"/>
</dbReference>
<keyword evidence="5 9" id="KW-0653">Protein transport</keyword>
<keyword evidence="4 9" id="KW-0256">Endoplasmic reticulum</keyword>
<evidence type="ECO:0000313" key="11">
    <source>
        <dbReference type="Proteomes" id="UP000091820"/>
    </source>
</evidence>
<sequence>MNYNPNVGIRNLSGSGRKLKRVSDVNAVGPTASDAEISPYMQSTSGPTILDPMMGGSGMYTTPETTMAGNFNNSMHVPIQSYSYATASAPQPSQMPQYPTTGQVSYGEQPQFTPLSGLQGVSGQFPQLSMLQEPIVQDMAMQYGQRLADQGKQLVENQFSKWVPVSKLKYYFAVDNNYVIHKLSLLFFPFTHKDWSLKYDQENPVQPRYDKNAPDLYIPTMAFITYVVVAGLMLGLQTRFSPEELSIQASSALAYWIFELIVYCITLYVVNIKTSLKTLDLLAFAGYKFVTIVACLLTSTIFQGFGYYIALTYCSLTLGFFLLRTLKTKVLHESAPTNPTGAINYDPYGNPQQLDYTGGRKRKLYFLFLVVGGQAFLSFLLSKHLYFSEAETFEIKNLSF</sequence>
<feature type="transmembrane region" description="Helical" evidence="9">
    <location>
        <begin position="247"/>
        <end position="269"/>
    </location>
</feature>
<comment type="function">
    <text evidence="9">Has a role in transport between endoplasmic reticulum and Golgi.</text>
</comment>
<comment type="similarity">
    <text evidence="1 9">Belongs to the YIF1 family.</text>
</comment>
<evidence type="ECO:0000256" key="3">
    <source>
        <dbReference type="ARBA" id="ARBA00022692"/>
    </source>
</evidence>
<dbReference type="PANTHER" id="PTHR14083">
    <property type="entry name" value="YIP1 INTERACTING FACTOR HOMOLOG YIF1 PROTEIN"/>
    <property type="match status" value="1"/>
</dbReference>
<evidence type="ECO:0000256" key="7">
    <source>
        <dbReference type="ARBA" id="ARBA00023034"/>
    </source>
</evidence>
<name>A0A1A9WSG8_9MUSC</name>
<evidence type="ECO:0000256" key="6">
    <source>
        <dbReference type="ARBA" id="ARBA00022989"/>
    </source>
</evidence>
<feature type="transmembrane region" description="Helical" evidence="9">
    <location>
        <begin position="305"/>
        <end position="323"/>
    </location>
</feature>
<keyword evidence="6 9" id="KW-1133">Transmembrane helix</keyword>
<keyword evidence="8 9" id="KW-0472">Membrane</keyword>
<dbReference type="STRING" id="37001.A0A1A9WSG8"/>
<dbReference type="GO" id="GO:0005789">
    <property type="term" value="C:endoplasmic reticulum membrane"/>
    <property type="evidence" value="ECO:0007669"/>
    <property type="project" value="UniProtKB-SubCell"/>
</dbReference>
<keyword evidence="11" id="KW-1185">Reference proteome</keyword>
<dbReference type="EnsemblMetazoa" id="GBRI030394-RA">
    <property type="protein sequence ID" value="GBRI030394-PA"/>
    <property type="gene ID" value="GBRI030394"/>
</dbReference>
<feature type="transmembrane region" description="Helical" evidence="9">
    <location>
        <begin position="216"/>
        <end position="235"/>
    </location>
</feature>
<reference evidence="10" key="2">
    <citation type="submission" date="2020-05" db="UniProtKB">
        <authorList>
            <consortium name="EnsemblMetazoa"/>
        </authorList>
    </citation>
    <scope>IDENTIFICATION</scope>
    <source>
        <strain evidence="10">IAEA</strain>
    </source>
</reference>
<dbReference type="PANTHER" id="PTHR14083:SF0">
    <property type="entry name" value="YIP1D-INTERACTING FACTOR 1, ISOFORM C"/>
    <property type="match status" value="1"/>
</dbReference>
<keyword evidence="7 9" id="KW-0333">Golgi apparatus</keyword>
<dbReference type="VEuPathDB" id="VectorBase:GBRI030394"/>
<evidence type="ECO:0000256" key="1">
    <source>
        <dbReference type="ARBA" id="ARBA00009727"/>
    </source>
</evidence>
<dbReference type="InterPro" id="IPR005578">
    <property type="entry name" value="Yif1_fam"/>
</dbReference>